<dbReference type="Proteomes" id="UP000653076">
    <property type="component" value="Unassembled WGS sequence"/>
</dbReference>
<accession>A0ABQ4JFC9</accession>
<evidence type="ECO:0000313" key="2">
    <source>
        <dbReference type="EMBL" id="GIJ29005.1"/>
    </source>
</evidence>
<feature type="region of interest" description="Disordered" evidence="1">
    <location>
        <begin position="63"/>
        <end position="90"/>
    </location>
</feature>
<sequence>MRAEHVDRLTDTLSNLPAKIDTPILTAWNAKEDLLDLVALARTHPHRQTVARLLHRFYTAAPPLTCSNYTASPPRSRPGGQKSTRSCIPA</sequence>
<proteinExistence type="predicted"/>
<dbReference type="EMBL" id="BOPC01000059">
    <property type="protein sequence ID" value="GIJ29005.1"/>
    <property type="molecule type" value="Genomic_DNA"/>
</dbReference>
<organism evidence="2 3">
    <name type="scientific">Micromonospora qiuiae</name>
    <dbReference type="NCBI Taxonomy" id="502268"/>
    <lineage>
        <taxon>Bacteria</taxon>
        <taxon>Bacillati</taxon>
        <taxon>Actinomycetota</taxon>
        <taxon>Actinomycetes</taxon>
        <taxon>Micromonosporales</taxon>
        <taxon>Micromonosporaceae</taxon>
        <taxon>Micromonospora</taxon>
    </lineage>
</organism>
<keyword evidence="3" id="KW-1185">Reference proteome</keyword>
<reference evidence="2 3" key="1">
    <citation type="submission" date="2021-01" db="EMBL/GenBank/DDBJ databases">
        <title>Whole genome shotgun sequence of Verrucosispora qiuiae NBRC 106684.</title>
        <authorList>
            <person name="Komaki H."/>
            <person name="Tamura T."/>
        </authorList>
    </citation>
    <scope>NUCLEOTIDE SEQUENCE [LARGE SCALE GENOMIC DNA]</scope>
    <source>
        <strain evidence="2 3">NBRC 106684</strain>
    </source>
</reference>
<protein>
    <submittedName>
        <fullName evidence="2">Uncharacterized protein</fullName>
    </submittedName>
</protein>
<gene>
    <name evidence="2" type="ORF">Vqi01_41670</name>
</gene>
<feature type="compositionally biased region" description="Polar residues" evidence="1">
    <location>
        <begin position="81"/>
        <end position="90"/>
    </location>
</feature>
<comment type="caution">
    <text evidence="2">The sequence shown here is derived from an EMBL/GenBank/DDBJ whole genome shotgun (WGS) entry which is preliminary data.</text>
</comment>
<evidence type="ECO:0000313" key="3">
    <source>
        <dbReference type="Proteomes" id="UP000653076"/>
    </source>
</evidence>
<name>A0ABQ4JFC9_9ACTN</name>
<evidence type="ECO:0000256" key="1">
    <source>
        <dbReference type="SAM" id="MobiDB-lite"/>
    </source>
</evidence>